<keyword evidence="2" id="KW-1185">Reference proteome</keyword>
<dbReference type="Proteomes" id="UP000828941">
    <property type="component" value="Chromosome 11"/>
</dbReference>
<proteinExistence type="predicted"/>
<evidence type="ECO:0000313" key="2">
    <source>
        <dbReference type="Proteomes" id="UP000828941"/>
    </source>
</evidence>
<accession>A0ACB9LXI8</accession>
<dbReference type="EMBL" id="CM039436">
    <property type="protein sequence ID" value="KAI4315577.1"/>
    <property type="molecule type" value="Genomic_DNA"/>
</dbReference>
<sequence length="442" mass="49562">MYMSSSGSSSLVCLGQEGSAALEQHQHQPLHFILESCPEWWVYTIFWQASSSRDGNGRLLLDWGDGHLRGSRELTSVSHSKNQKERCSKLLIPNDVVDGHVTDSEWFYTLSMTRSFGAGDDTVVGRAFSSGKHVWLVGLNEFQLEECDHRVREARSYGIQTLVCIPTATGVLELGSSDLIEQDWGLVQMAKSLFTTASANPAAQVSLVGTLVNNVPFLQKHNEQQKTAMSAGIQLEEEKRSSSSDDELGQALRRRPRGRSGKAASDQLMPPNHVEAERQRRQRLNQRFYALRSVVPNVSRMDKASLLSDAVDYINQLKAKINQLELKAKFQHRHRPTAHEPSPSPSQSLLLHDHNYDNIYASAMGVEVKIVGMDAMIRVQCLDVNHPCARLMDVLRDLNLKIQHASISNVKDIVHQDIVVRVPQDLMTEEVMKNAILQRLPN</sequence>
<gene>
    <name evidence="1" type="ORF">L6164_028372</name>
</gene>
<organism evidence="1 2">
    <name type="scientific">Bauhinia variegata</name>
    <name type="common">Purple orchid tree</name>
    <name type="synonym">Phanera variegata</name>
    <dbReference type="NCBI Taxonomy" id="167791"/>
    <lineage>
        <taxon>Eukaryota</taxon>
        <taxon>Viridiplantae</taxon>
        <taxon>Streptophyta</taxon>
        <taxon>Embryophyta</taxon>
        <taxon>Tracheophyta</taxon>
        <taxon>Spermatophyta</taxon>
        <taxon>Magnoliopsida</taxon>
        <taxon>eudicotyledons</taxon>
        <taxon>Gunneridae</taxon>
        <taxon>Pentapetalae</taxon>
        <taxon>rosids</taxon>
        <taxon>fabids</taxon>
        <taxon>Fabales</taxon>
        <taxon>Fabaceae</taxon>
        <taxon>Cercidoideae</taxon>
        <taxon>Cercideae</taxon>
        <taxon>Bauhiniinae</taxon>
        <taxon>Bauhinia</taxon>
    </lineage>
</organism>
<protein>
    <submittedName>
        <fullName evidence="1">Uncharacterized protein</fullName>
    </submittedName>
</protein>
<evidence type="ECO:0000313" key="1">
    <source>
        <dbReference type="EMBL" id="KAI4315577.1"/>
    </source>
</evidence>
<reference evidence="1 2" key="1">
    <citation type="journal article" date="2022" name="DNA Res.">
        <title>Chromosomal-level genome assembly of the orchid tree Bauhinia variegata (Leguminosae; Cercidoideae) supports the allotetraploid origin hypothesis of Bauhinia.</title>
        <authorList>
            <person name="Zhong Y."/>
            <person name="Chen Y."/>
            <person name="Zheng D."/>
            <person name="Pang J."/>
            <person name="Liu Y."/>
            <person name="Luo S."/>
            <person name="Meng S."/>
            <person name="Qian L."/>
            <person name="Wei D."/>
            <person name="Dai S."/>
            <person name="Zhou R."/>
        </authorList>
    </citation>
    <scope>NUCLEOTIDE SEQUENCE [LARGE SCALE GENOMIC DNA]</scope>
    <source>
        <strain evidence="1">BV-YZ2020</strain>
    </source>
</reference>
<comment type="caution">
    <text evidence="1">The sequence shown here is derived from an EMBL/GenBank/DDBJ whole genome shotgun (WGS) entry which is preliminary data.</text>
</comment>
<name>A0ACB9LXI8_BAUVA</name>